<dbReference type="RefSeq" id="WP_182544654.1">
    <property type="nucleotide sequence ID" value="NZ_JACGWZ010000003.1"/>
</dbReference>
<dbReference type="Proteomes" id="UP000569329">
    <property type="component" value="Unassembled WGS sequence"/>
</dbReference>
<gene>
    <name evidence="2" type="ORF">FHX42_002835</name>
</gene>
<proteinExistence type="predicted"/>
<sequence>MSAPGIGKQPRLAVPDFASVTRLPKPIKALVYLAMLAVLTVAVVGALLATVVIIGEVTGSLEIATIMSR</sequence>
<accession>A0A839DVG3</accession>
<dbReference type="EMBL" id="JACGWZ010000003">
    <property type="protein sequence ID" value="MBA8825484.1"/>
    <property type="molecule type" value="Genomic_DNA"/>
</dbReference>
<keyword evidence="1" id="KW-0472">Membrane</keyword>
<protein>
    <submittedName>
        <fullName evidence="2">Uncharacterized protein</fullName>
    </submittedName>
</protein>
<dbReference type="AlphaFoldDB" id="A0A839DVG3"/>
<organism evidence="2 3">
    <name type="scientific">Halosaccharopolyspora lacisalsi</name>
    <dbReference type="NCBI Taxonomy" id="1000566"/>
    <lineage>
        <taxon>Bacteria</taxon>
        <taxon>Bacillati</taxon>
        <taxon>Actinomycetota</taxon>
        <taxon>Actinomycetes</taxon>
        <taxon>Pseudonocardiales</taxon>
        <taxon>Pseudonocardiaceae</taxon>
        <taxon>Halosaccharopolyspora</taxon>
    </lineage>
</organism>
<keyword evidence="1" id="KW-1133">Transmembrane helix</keyword>
<keyword evidence="3" id="KW-1185">Reference proteome</keyword>
<name>A0A839DVG3_9PSEU</name>
<reference evidence="2 3" key="1">
    <citation type="submission" date="2020-07" db="EMBL/GenBank/DDBJ databases">
        <title>Sequencing the genomes of 1000 actinobacteria strains.</title>
        <authorList>
            <person name="Klenk H.-P."/>
        </authorList>
    </citation>
    <scope>NUCLEOTIDE SEQUENCE [LARGE SCALE GENOMIC DNA]</scope>
    <source>
        <strain evidence="2 3">DSM 45975</strain>
    </source>
</reference>
<evidence type="ECO:0000313" key="3">
    <source>
        <dbReference type="Proteomes" id="UP000569329"/>
    </source>
</evidence>
<keyword evidence="1" id="KW-0812">Transmembrane</keyword>
<evidence type="ECO:0000313" key="2">
    <source>
        <dbReference type="EMBL" id="MBA8825484.1"/>
    </source>
</evidence>
<comment type="caution">
    <text evidence="2">The sequence shown here is derived from an EMBL/GenBank/DDBJ whole genome shotgun (WGS) entry which is preliminary data.</text>
</comment>
<feature type="transmembrane region" description="Helical" evidence="1">
    <location>
        <begin position="29"/>
        <end position="54"/>
    </location>
</feature>
<evidence type="ECO:0000256" key="1">
    <source>
        <dbReference type="SAM" id="Phobius"/>
    </source>
</evidence>